<feature type="transmembrane region" description="Helical" evidence="1">
    <location>
        <begin position="49"/>
        <end position="71"/>
    </location>
</feature>
<accession>A0A377KZV3</accession>
<reference evidence="3 4" key="1">
    <citation type="submission" date="2017-09" db="EMBL/GenBank/DDBJ databases">
        <title>FDA dAtabase for Regulatory Grade micrObial Sequences (FDA-ARGOS): Supporting development and validation of Infectious Disease Dx tests.</title>
        <authorList>
            <person name="Minogue T."/>
            <person name="Wolcott M."/>
            <person name="Wasieloski L."/>
            <person name="Aguilar W."/>
            <person name="Moore D."/>
            <person name="Tallon L.J."/>
            <person name="Sadzewicz L."/>
            <person name="Ott S."/>
            <person name="Zhao X."/>
            <person name="Nagaraj S."/>
            <person name="Vavikolanu K."/>
            <person name="Aluvathingal J."/>
            <person name="Nadendla S."/>
            <person name="Sichtig H."/>
        </authorList>
    </citation>
    <scope>NUCLEOTIDE SEQUENCE [LARGE SCALE GENOMIC DNA]</scope>
    <source>
        <strain evidence="3 4">FDAARGOS_396</strain>
    </source>
</reference>
<feature type="transmembrane region" description="Helical" evidence="1">
    <location>
        <begin position="211"/>
        <end position="230"/>
    </location>
</feature>
<feature type="transmembrane region" description="Helical" evidence="1">
    <location>
        <begin position="466"/>
        <end position="484"/>
    </location>
</feature>
<dbReference type="AlphaFoldDB" id="A0A377KZV3"/>
<organism evidence="3 4">
    <name type="scientific">Enterococcus durans</name>
    <dbReference type="NCBI Taxonomy" id="53345"/>
    <lineage>
        <taxon>Bacteria</taxon>
        <taxon>Bacillati</taxon>
        <taxon>Bacillota</taxon>
        <taxon>Bacilli</taxon>
        <taxon>Lactobacillales</taxon>
        <taxon>Enterococcaceae</taxon>
        <taxon>Enterococcus</taxon>
    </lineage>
</organism>
<feature type="domain" description="Glycosyltransferase RgtA/B/C/D-like" evidence="2">
    <location>
        <begin position="144"/>
        <end position="300"/>
    </location>
</feature>
<feature type="transmembrane region" description="Helical" evidence="1">
    <location>
        <begin position="160"/>
        <end position="180"/>
    </location>
</feature>
<protein>
    <recommendedName>
        <fullName evidence="2">Glycosyltransferase RgtA/B/C/D-like domain-containing protein</fullName>
    </recommendedName>
</protein>
<evidence type="ECO:0000256" key="1">
    <source>
        <dbReference type="SAM" id="Phobius"/>
    </source>
</evidence>
<dbReference type="EMBL" id="PDEB01000004">
    <property type="protein sequence ID" value="PEH46350.1"/>
    <property type="molecule type" value="Genomic_DNA"/>
</dbReference>
<feature type="transmembrane region" description="Helical" evidence="1">
    <location>
        <begin position="242"/>
        <end position="275"/>
    </location>
</feature>
<dbReference type="OrthoDB" id="2297841at2"/>
<evidence type="ECO:0000259" key="2">
    <source>
        <dbReference type="Pfam" id="PF13231"/>
    </source>
</evidence>
<feature type="transmembrane region" description="Helical" evidence="1">
    <location>
        <begin position="491"/>
        <end position="511"/>
    </location>
</feature>
<feature type="transmembrane region" description="Helical" evidence="1">
    <location>
        <begin position="83"/>
        <end position="106"/>
    </location>
</feature>
<feature type="transmembrane region" description="Helical" evidence="1">
    <location>
        <begin position="7"/>
        <end position="29"/>
    </location>
</feature>
<dbReference type="InterPro" id="IPR038731">
    <property type="entry name" value="RgtA/B/C-like"/>
</dbReference>
<proteinExistence type="predicted"/>
<dbReference type="Proteomes" id="UP000220669">
    <property type="component" value="Unassembled WGS sequence"/>
</dbReference>
<keyword evidence="1" id="KW-0472">Membrane</keyword>
<keyword evidence="1" id="KW-1133">Transmembrane helix</keyword>
<feature type="transmembrane region" description="Helical" evidence="1">
    <location>
        <begin position="187"/>
        <end position="205"/>
    </location>
</feature>
<comment type="caution">
    <text evidence="3">The sequence shown here is derived from an EMBL/GenBank/DDBJ whole genome shotgun (WGS) entry which is preliminary data.</text>
</comment>
<dbReference type="RefSeq" id="WP_016177282.1">
    <property type="nucleotide sequence ID" value="NZ_CP065535.1"/>
</dbReference>
<evidence type="ECO:0000313" key="3">
    <source>
        <dbReference type="EMBL" id="PEH46350.1"/>
    </source>
</evidence>
<name>A0A377KZV3_9ENTE</name>
<gene>
    <name evidence="3" type="ORF">CRM96_15790</name>
</gene>
<dbReference type="Pfam" id="PF13231">
    <property type="entry name" value="PMT_2"/>
    <property type="match status" value="1"/>
</dbReference>
<sequence length="516" mass="59910">MQLNKNIFFRFFSCLVLLFILWTIAASIFSPRIGMIFSLFRNNYSYKVILTVNIICVIFSLLIYFLIIQWLKKKKFPVLKNKFTYVFLTIELVLYFVMLLLFVKYIGFNQPVDDTRIVLNYLQQLKDGAKWGYDYMYSNPQNLLLMYIFMGVQALFGQSYYALIVVFSIIHILTITFVFLALKNIKISNFISLFVVQLLIFALQITLHVPVAYTDILALFFVSLTFYFMTRYIQSYKDKKNWTLNLICALLFCTVGFISKGTVLILVIAIALFLAIINRKQWKLLGLLPFLFLFVGNFGWKQFINSQHLYPDSNYGQPNTHYLMMGINNAPIPEGLTTYEKSTWVVGAYSTAEQQFTWHLFLENKEPKSQVQQEHLKIIKERYANLSIKELLKAMNNKVSVTWGSGDLKSSFEVYLGTGKSKKAANLFSSKVTGLILYSWMMTIQYLLYIGVLLACIYLFNSKSKIALLCMIYITGYFTFLLFWEASPRYAMGIFVPAILLIGVLLERFSVKDKQV</sequence>
<evidence type="ECO:0000313" key="4">
    <source>
        <dbReference type="Proteomes" id="UP000220669"/>
    </source>
</evidence>
<feature type="transmembrane region" description="Helical" evidence="1">
    <location>
        <begin position="435"/>
        <end position="460"/>
    </location>
</feature>
<keyword evidence="1" id="KW-0812">Transmembrane</keyword>